<dbReference type="Pfam" id="PF13385">
    <property type="entry name" value="Laminin_G_3"/>
    <property type="match status" value="2"/>
</dbReference>
<reference evidence="6" key="1">
    <citation type="submission" date="2016-10" db="EMBL/GenBank/DDBJ databases">
        <authorList>
            <person name="Varghese N."/>
            <person name="Submissions S."/>
        </authorList>
    </citation>
    <scope>NUCLEOTIDE SEQUENCE [LARGE SCALE GENOMIC DNA]</scope>
    <source>
        <strain evidence="6">DSM 21789</strain>
    </source>
</reference>
<proteinExistence type="predicted"/>
<keyword evidence="1 3" id="KW-0732">Signal</keyword>
<name>A0A1I0V9D4_9FLAO</name>
<dbReference type="SUPFAM" id="SSF49899">
    <property type="entry name" value="Concanavalin A-like lectins/glucanases"/>
    <property type="match status" value="2"/>
</dbReference>
<evidence type="ECO:0000256" key="2">
    <source>
        <dbReference type="ARBA" id="ARBA00023157"/>
    </source>
</evidence>
<evidence type="ECO:0000313" key="5">
    <source>
        <dbReference type="EMBL" id="SFA72941.1"/>
    </source>
</evidence>
<accession>A0A1I0V9D4</accession>
<evidence type="ECO:0000259" key="4">
    <source>
        <dbReference type="SMART" id="SM00560"/>
    </source>
</evidence>
<dbReference type="OrthoDB" id="9801383at2"/>
<organism evidence="5 6">
    <name type="scientific">Flavobacterium swingsii</name>
    <dbReference type="NCBI Taxonomy" id="498292"/>
    <lineage>
        <taxon>Bacteria</taxon>
        <taxon>Pseudomonadati</taxon>
        <taxon>Bacteroidota</taxon>
        <taxon>Flavobacteriia</taxon>
        <taxon>Flavobacteriales</taxon>
        <taxon>Flavobacteriaceae</taxon>
        <taxon>Flavobacterium</taxon>
    </lineage>
</organism>
<feature type="domain" description="LamG-like jellyroll fold" evidence="4">
    <location>
        <begin position="610"/>
        <end position="747"/>
    </location>
</feature>
<dbReference type="RefSeq" id="WP_091473101.1">
    <property type="nucleotide sequence ID" value="NZ_FOJT01000001.1"/>
</dbReference>
<dbReference type="GO" id="GO:0005975">
    <property type="term" value="P:carbohydrate metabolic process"/>
    <property type="evidence" value="ECO:0007669"/>
    <property type="project" value="UniProtKB-ARBA"/>
</dbReference>
<dbReference type="STRING" id="498292.SAMN05660845_0262"/>
<sequence>MNIRLLQKTKTLALLLFFMLLSSATTQAQNTTLAWAKTMGSTGNDISRSVAVDAVGNIYTTGFFAGTVDFDPNAGVANLTSAGSTDIFVSKLDATGNLVWAKVLGGISNDIGYGIAVDASGNVYTTGCFAGTVDFDPNAGTTNLTSAGGYDIFISKLDASGNFVWAKAMGSTSNDIGYGFTVDASANVYTTGVFAGTVDFDPNAGTTNLTSAGNQDIFVSKLEANGNLVWAKAMGSTTNDIGYGIAVDASGNAYTTGGFSATADFDPNAGTNNLTSAGGADIFVSKLDASGNLVWAKAMGRTTNDIGYGIAVDASGNVYTTGSFQGTVDFDPNAGVSNLTSVGGQDIFVHKMSTPAAALNFDGANDYVGVTAPTNLPIGNSNYTIEAWIKPSALGERGIVGWGNWGVDNQCNAFRLSPTGLVNYWWDQDLTVNYAFALNTWYHVACSFDGTTRTIYVNGVVIGSDTPGVHTVTNTNFRIGSTNNAEYFSGGIDEVRIWNRGLPQAEIVNNMNCELAAGQTGLIAYYQFNQGFDNSNNSAITTLTDASGNVNTGTLNNFALNGTTSNWVAPGGVTTGNSCFAYILANTLNFDNNSDYVEVNDNALLDFGANDFTVEYWVNKKNNDVYGGVNKWNTAATAGSNEWGLILREDGASNNKPNFVFESGTTYYACAATTNLNLNTWYHIAGVREGTNLKIYVNGVLENTIPIGNIAVNNAGRSLLINKLFSGNFTGADYEELRIWSRALPQTEIMNNMNCELPAGQTGLVAYYKFNQGIDIANNTTINTLTDSSGNNLNGTLNGFALTGTTSNWKSGSVITSGNTCSPFLSTDNYDFSSKLSVYPNPSSDVFSINSDTRGEIVVYDLIGKIIKSETIDLGITKLDLSNYPRGIYLMKITNDSNQTKTMKLIKQ</sequence>
<protein>
    <submittedName>
        <fullName evidence="5">Por secretion system C-terminal sorting domain-containing protein</fullName>
    </submittedName>
</protein>
<dbReference type="InterPro" id="IPR052918">
    <property type="entry name" value="Motility_Chemotaxis_Reg"/>
</dbReference>
<dbReference type="InterPro" id="IPR013320">
    <property type="entry name" value="ConA-like_dom_sf"/>
</dbReference>
<dbReference type="Pfam" id="PF06739">
    <property type="entry name" value="SBBP"/>
    <property type="match status" value="2"/>
</dbReference>
<dbReference type="Gene3D" id="2.60.120.200">
    <property type="match status" value="2"/>
</dbReference>
<dbReference type="AlphaFoldDB" id="A0A1I0V9D4"/>
<dbReference type="Proteomes" id="UP000199604">
    <property type="component" value="Unassembled WGS sequence"/>
</dbReference>
<dbReference type="NCBIfam" id="TIGR04183">
    <property type="entry name" value="Por_Secre_tail"/>
    <property type="match status" value="1"/>
</dbReference>
<dbReference type="SMART" id="SM00560">
    <property type="entry name" value="LamGL"/>
    <property type="match status" value="2"/>
</dbReference>
<keyword evidence="2" id="KW-1015">Disulfide bond</keyword>
<dbReference type="GO" id="GO:0004553">
    <property type="term" value="F:hydrolase activity, hydrolyzing O-glycosyl compounds"/>
    <property type="evidence" value="ECO:0007669"/>
    <property type="project" value="UniProtKB-ARBA"/>
</dbReference>
<dbReference type="PANTHER" id="PTHR35580:SF1">
    <property type="entry name" value="PHYTASE-LIKE DOMAIN-CONTAINING PROTEIN"/>
    <property type="match status" value="1"/>
</dbReference>
<keyword evidence="6" id="KW-1185">Reference proteome</keyword>
<dbReference type="EMBL" id="FOJT01000001">
    <property type="protein sequence ID" value="SFA72941.1"/>
    <property type="molecule type" value="Genomic_DNA"/>
</dbReference>
<dbReference type="InterPro" id="IPR010620">
    <property type="entry name" value="SBBP_repeat"/>
</dbReference>
<feature type="signal peptide" evidence="3">
    <location>
        <begin position="1"/>
        <end position="28"/>
    </location>
</feature>
<feature type="domain" description="LamG-like jellyroll fold" evidence="4">
    <location>
        <begin position="381"/>
        <end position="505"/>
    </location>
</feature>
<evidence type="ECO:0000256" key="1">
    <source>
        <dbReference type="ARBA" id="ARBA00022729"/>
    </source>
</evidence>
<evidence type="ECO:0000313" key="6">
    <source>
        <dbReference type="Proteomes" id="UP000199604"/>
    </source>
</evidence>
<feature type="chain" id="PRO_5011640802" evidence="3">
    <location>
        <begin position="29"/>
        <end position="908"/>
    </location>
</feature>
<dbReference type="PANTHER" id="PTHR35580">
    <property type="entry name" value="CELL SURFACE GLYCOPROTEIN (S-LAYER PROTEIN)-LIKE PROTEIN"/>
    <property type="match status" value="1"/>
</dbReference>
<evidence type="ECO:0000256" key="3">
    <source>
        <dbReference type="SAM" id="SignalP"/>
    </source>
</evidence>
<dbReference type="Pfam" id="PF18962">
    <property type="entry name" value="Por_Secre_tail"/>
    <property type="match status" value="1"/>
</dbReference>
<dbReference type="InterPro" id="IPR006558">
    <property type="entry name" value="LamG-like"/>
</dbReference>
<gene>
    <name evidence="5" type="ORF">SAMN05660845_0262</name>
</gene>
<dbReference type="InterPro" id="IPR026444">
    <property type="entry name" value="Secre_tail"/>
</dbReference>